<comment type="caution">
    <text evidence="6">The sequence shown here is derived from an EMBL/GenBank/DDBJ whole genome shotgun (WGS) entry which is preliminary data.</text>
</comment>
<evidence type="ECO:0000256" key="5">
    <source>
        <dbReference type="SAM" id="SignalP"/>
    </source>
</evidence>
<keyword evidence="4" id="KW-0843">Virulence</keyword>
<keyword evidence="5" id="KW-0732">Signal</keyword>
<dbReference type="PANTHER" id="PTHR33657:SF8">
    <property type="entry name" value="DOMAIN PROTEIN, PUTATIVE (AFU_ORTHOLOGUE AFUA_5G00600)-RELATED"/>
    <property type="match status" value="1"/>
</dbReference>
<comment type="similarity">
    <text evidence="2">Belongs to the Necrosis inducing protein (NPP1) family.</text>
</comment>
<keyword evidence="3" id="KW-0964">Secreted</keyword>
<feature type="chain" id="PRO_5040770944" evidence="5">
    <location>
        <begin position="22"/>
        <end position="204"/>
    </location>
</feature>
<sequence length="204" mass="22510">MELQILAVLIAVASFTGSATSIDHDKVEPIPQPQAATVSEKIAIKFKPGFDGCASFPAVNAAGETSGGLKGTNGADECKVSFLGSQVYGRAGWYQDVWAIMHSCTATEIFVTAYMGYRVLGPRNNRSYEFGSDTSMRIQHSTQTLFGSAFLEFSSSDGEYQELIMWEQMTDEVRAALVDSNFDSFMIPFNEDHFDEHLKKAWPF</sequence>
<evidence type="ECO:0000313" key="6">
    <source>
        <dbReference type="EMBL" id="GMF28999.1"/>
    </source>
</evidence>
<dbReference type="Proteomes" id="UP001165083">
    <property type="component" value="Unassembled WGS sequence"/>
</dbReference>
<dbReference type="AlphaFoldDB" id="A0A9W6U9C7"/>
<evidence type="ECO:0000256" key="2">
    <source>
        <dbReference type="ARBA" id="ARBA00009520"/>
    </source>
</evidence>
<gene>
    <name evidence="6" type="ORF">Plil01_001226500</name>
</gene>
<comment type="subcellular location">
    <subcellularLocation>
        <location evidence="1">Secreted</location>
    </subcellularLocation>
</comment>
<evidence type="ECO:0000256" key="1">
    <source>
        <dbReference type="ARBA" id="ARBA00004613"/>
    </source>
</evidence>
<protein>
    <submittedName>
        <fullName evidence="6">Unnamed protein product</fullName>
    </submittedName>
</protein>
<feature type="signal peptide" evidence="5">
    <location>
        <begin position="1"/>
        <end position="21"/>
    </location>
</feature>
<evidence type="ECO:0000256" key="4">
    <source>
        <dbReference type="ARBA" id="ARBA00023026"/>
    </source>
</evidence>
<evidence type="ECO:0000313" key="7">
    <source>
        <dbReference type="Proteomes" id="UP001165083"/>
    </source>
</evidence>
<reference evidence="6" key="1">
    <citation type="submission" date="2023-04" db="EMBL/GenBank/DDBJ databases">
        <title>Phytophthora lilii NBRC 32176.</title>
        <authorList>
            <person name="Ichikawa N."/>
            <person name="Sato H."/>
            <person name="Tonouchi N."/>
        </authorList>
    </citation>
    <scope>NUCLEOTIDE SEQUENCE</scope>
    <source>
        <strain evidence="6">NBRC 32176</strain>
    </source>
</reference>
<dbReference type="Pfam" id="PF05630">
    <property type="entry name" value="NPP1"/>
    <property type="match status" value="2"/>
</dbReference>
<dbReference type="PIRSF" id="PIRSF029958">
    <property type="entry name" value="Necrosis-inducing_protein"/>
    <property type="match status" value="1"/>
</dbReference>
<evidence type="ECO:0000256" key="3">
    <source>
        <dbReference type="ARBA" id="ARBA00022525"/>
    </source>
</evidence>
<dbReference type="EMBL" id="BSXW01000751">
    <property type="protein sequence ID" value="GMF28999.1"/>
    <property type="molecule type" value="Genomic_DNA"/>
</dbReference>
<keyword evidence="7" id="KW-1185">Reference proteome</keyword>
<proteinExistence type="inferred from homology"/>
<accession>A0A9W6U9C7</accession>
<dbReference type="GO" id="GO:0005576">
    <property type="term" value="C:extracellular region"/>
    <property type="evidence" value="ECO:0007669"/>
    <property type="project" value="UniProtKB-SubCell"/>
</dbReference>
<organism evidence="6 7">
    <name type="scientific">Phytophthora lilii</name>
    <dbReference type="NCBI Taxonomy" id="2077276"/>
    <lineage>
        <taxon>Eukaryota</taxon>
        <taxon>Sar</taxon>
        <taxon>Stramenopiles</taxon>
        <taxon>Oomycota</taxon>
        <taxon>Peronosporomycetes</taxon>
        <taxon>Peronosporales</taxon>
        <taxon>Peronosporaceae</taxon>
        <taxon>Phytophthora</taxon>
    </lineage>
</organism>
<dbReference type="InterPro" id="IPR008701">
    <property type="entry name" value="NPP1"/>
</dbReference>
<dbReference type="PANTHER" id="PTHR33657">
    <property type="entry name" value="DOMAIN PROTEIN, PUTATIVE (AFU_ORTHOLOGUE AFUA_5G00600)-RELATED"/>
    <property type="match status" value="1"/>
</dbReference>
<name>A0A9W6U9C7_9STRA</name>